<dbReference type="Gene3D" id="3.30.470.30">
    <property type="entry name" value="DNA ligase/mRNA capping enzyme"/>
    <property type="match status" value="1"/>
</dbReference>
<dbReference type="CDD" id="cd07971">
    <property type="entry name" value="OBF_DNA_ligase_LigD"/>
    <property type="match status" value="1"/>
</dbReference>
<dbReference type="AlphaFoldDB" id="A0A7X0JNX6"/>
<dbReference type="InterPro" id="IPR012340">
    <property type="entry name" value="NA-bd_OB-fold"/>
</dbReference>
<gene>
    <name evidence="6" type="ORF">F4695_004507</name>
</gene>
<evidence type="ECO:0000256" key="2">
    <source>
        <dbReference type="ARBA" id="ARBA00012727"/>
    </source>
</evidence>
<comment type="catalytic activity">
    <reaction evidence="4">
        <text>ATP + (deoxyribonucleotide)n-3'-hydroxyl + 5'-phospho-(deoxyribonucleotide)m = (deoxyribonucleotide)n+m + AMP + diphosphate.</text>
        <dbReference type="EC" id="6.5.1.1"/>
    </reaction>
</comment>
<evidence type="ECO:0000256" key="1">
    <source>
        <dbReference type="ARBA" id="ARBA00007572"/>
    </source>
</evidence>
<dbReference type="PANTHER" id="PTHR45674">
    <property type="entry name" value="DNA LIGASE 1/3 FAMILY MEMBER"/>
    <property type="match status" value="1"/>
</dbReference>
<dbReference type="SUPFAM" id="SSF50249">
    <property type="entry name" value="Nucleic acid-binding proteins"/>
    <property type="match status" value="1"/>
</dbReference>
<comment type="caution">
    <text evidence="6">The sequence shown here is derived from an EMBL/GenBank/DDBJ whole genome shotgun (WGS) entry which is preliminary data.</text>
</comment>
<evidence type="ECO:0000256" key="4">
    <source>
        <dbReference type="ARBA" id="ARBA00034003"/>
    </source>
</evidence>
<dbReference type="Pfam" id="PF04679">
    <property type="entry name" value="DNA_ligase_A_C"/>
    <property type="match status" value="1"/>
</dbReference>
<dbReference type="Gene3D" id="3.30.1490.70">
    <property type="match status" value="1"/>
</dbReference>
<dbReference type="Proteomes" id="UP000585437">
    <property type="component" value="Unassembled WGS sequence"/>
</dbReference>
<accession>A0A7X0JNX6</accession>
<dbReference type="SUPFAM" id="SSF56091">
    <property type="entry name" value="DNA ligase/mRNA capping enzyme, catalytic domain"/>
    <property type="match status" value="1"/>
</dbReference>
<dbReference type="GO" id="GO:0003910">
    <property type="term" value="F:DNA ligase (ATP) activity"/>
    <property type="evidence" value="ECO:0007669"/>
    <property type="project" value="UniProtKB-EC"/>
</dbReference>
<dbReference type="Gene3D" id="2.40.50.140">
    <property type="entry name" value="Nucleic acid-binding proteins"/>
    <property type="match status" value="1"/>
</dbReference>
<dbReference type="EMBL" id="JACHBU010000017">
    <property type="protein sequence ID" value="MBB6511109.1"/>
    <property type="molecule type" value="Genomic_DNA"/>
</dbReference>
<comment type="similarity">
    <text evidence="1">Belongs to the ATP-dependent DNA ligase family.</text>
</comment>
<dbReference type="CDD" id="cd07906">
    <property type="entry name" value="Adenylation_DNA_ligase_LigD_LigC"/>
    <property type="match status" value="1"/>
</dbReference>
<protein>
    <recommendedName>
        <fullName evidence="2">DNA ligase (ATP)</fullName>
        <ecNumber evidence="2">6.5.1.1</ecNumber>
    </recommendedName>
</protein>
<evidence type="ECO:0000256" key="3">
    <source>
        <dbReference type="ARBA" id="ARBA00022598"/>
    </source>
</evidence>
<dbReference type="InterPro" id="IPR012310">
    <property type="entry name" value="DNA_ligase_ATP-dep_cent"/>
</dbReference>
<dbReference type="NCBIfam" id="TIGR02779">
    <property type="entry name" value="NHEJ_ligase_lig"/>
    <property type="match status" value="1"/>
</dbReference>
<keyword evidence="3 6" id="KW-0436">Ligase</keyword>
<organism evidence="6 7">
    <name type="scientific">Rhizobium soli</name>
    <dbReference type="NCBI Taxonomy" id="424798"/>
    <lineage>
        <taxon>Bacteria</taxon>
        <taxon>Pseudomonadati</taxon>
        <taxon>Pseudomonadota</taxon>
        <taxon>Alphaproteobacteria</taxon>
        <taxon>Hyphomicrobiales</taxon>
        <taxon>Rhizobiaceae</taxon>
        <taxon>Rhizobium/Agrobacterium group</taxon>
        <taxon>Rhizobium</taxon>
    </lineage>
</organism>
<dbReference type="GO" id="GO:0005524">
    <property type="term" value="F:ATP binding"/>
    <property type="evidence" value="ECO:0007669"/>
    <property type="project" value="InterPro"/>
</dbReference>
<dbReference type="PANTHER" id="PTHR45674:SF4">
    <property type="entry name" value="DNA LIGASE 1"/>
    <property type="match status" value="1"/>
</dbReference>
<reference evidence="6 7" key="1">
    <citation type="submission" date="2020-08" db="EMBL/GenBank/DDBJ databases">
        <title>The Agave Microbiome: Exploring the role of microbial communities in plant adaptations to desert environments.</title>
        <authorList>
            <person name="Partida-Martinez L.P."/>
        </authorList>
    </citation>
    <scope>NUCLEOTIDE SEQUENCE [LARGE SCALE GENOMIC DNA]</scope>
    <source>
        <strain evidence="6 7">AS3.12</strain>
    </source>
</reference>
<sequence length="310" mass="33709">MPARVEPCLALLASKPPEGPAWGYEVKWDGYRVAVHVELGGKVRILTRGGHDWTARFPTIAKAVRELGPGMMILDGEAVILDEQGRSDFNLLVASLGGRGGTKVSSDTVLYAFDLLYLDGHDISMLSLEERRVLLDPLLSNASGAIRLSEMFETDGASLFLSAAELGLEGIVAKRLDAPYRPGRGGDWRKIKCVQADTFVVIGYEPSTSSTDAIGSLMLAARKGDDLLYVGNVGTGFSDAVARRLRKELDAIATKRPIIRVKAKSAVYVEPIIAAEIEYRAWTGDGKLRHASFKGVREATDEITIYEVKD</sequence>
<dbReference type="InterPro" id="IPR012309">
    <property type="entry name" value="DNA_ligase_ATP-dep_C"/>
</dbReference>
<feature type="domain" description="ATP-dependent DNA ligase family profile" evidence="5">
    <location>
        <begin position="101"/>
        <end position="234"/>
    </location>
</feature>
<dbReference type="Pfam" id="PF01068">
    <property type="entry name" value="DNA_ligase_A_M"/>
    <property type="match status" value="1"/>
</dbReference>
<dbReference type="EC" id="6.5.1.1" evidence="2"/>
<dbReference type="InterPro" id="IPR014146">
    <property type="entry name" value="LigD_ligase_dom"/>
</dbReference>
<dbReference type="InterPro" id="IPR050191">
    <property type="entry name" value="ATP-dep_DNA_ligase"/>
</dbReference>
<evidence type="ECO:0000259" key="5">
    <source>
        <dbReference type="PROSITE" id="PS50160"/>
    </source>
</evidence>
<dbReference type="PROSITE" id="PS50160">
    <property type="entry name" value="DNA_LIGASE_A3"/>
    <property type="match status" value="1"/>
</dbReference>
<name>A0A7X0JNX6_9HYPH</name>
<keyword evidence="7" id="KW-1185">Reference proteome</keyword>
<proteinExistence type="inferred from homology"/>
<dbReference type="GO" id="GO:0006281">
    <property type="term" value="P:DNA repair"/>
    <property type="evidence" value="ECO:0007669"/>
    <property type="project" value="InterPro"/>
</dbReference>
<dbReference type="GO" id="GO:0006310">
    <property type="term" value="P:DNA recombination"/>
    <property type="evidence" value="ECO:0007669"/>
    <property type="project" value="InterPro"/>
</dbReference>
<evidence type="ECO:0000313" key="7">
    <source>
        <dbReference type="Proteomes" id="UP000585437"/>
    </source>
</evidence>
<evidence type="ECO:0000313" key="6">
    <source>
        <dbReference type="EMBL" id="MBB6511109.1"/>
    </source>
</evidence>